<feature type="non-terminal residue" evidence="1">
    <location>
        <position position="1"/>
    </location>
</feature>
<name>A0A1S0TL90_LOALO</name>
<evidence type="ECO:0000313" key="1">
    <source>
        <dbReference type="EMBL" id="EFO15801.1"/>
    </source>
</evidence>
<dbReference type="RefSeq" id="XP_003148269.1">
    <property type="nucleotide sequence ID" value="XM_003148221.1"/>
</dbReference>
<dbReference type="GeneID" id="9950173"/>
<dbReference type="CTD" id="9950173"/>
<proteinExistence type="predicted"/>
<accession>A0A1S0TL90</accession>
<organism evidence="1">
    <name type="scientific">Loa loa</name>
    <name type="common">Eye worm</name>
    <name type="synonym">Filaria loa</name>
    <dbReference type="NCBI Taxonomy" id="7209"/>
    <lineage>
        <taxon>Eukaryota</taxon>
        <taxon>Metazoa</taxon>
        <taxon>Ecdysozoa</taxon>
        <taxon>Nematoda</taxon>
        <taxon>Chromadorea</taxon>
        <taxon>Rhabditida</taxon>
        <taxon>Spirurina</taxon>
        <taxon>Spiruromorpha</taxon>
        <taxon>Filarioidea</taxon>
        <taxon>Onchocercidae</taxon>
        <taxon>Loa</taxon>
    </lineage>
</organism>
<dbReference type="AlphaFoldDB" id="A0A1S0TL90"/>
<sequence length="71" mass="7759">EQLQKCKKLEQSLNSTAPAVTQSHGSRSFAIRQLAELLGQIACANTQGDSIIRQSTTTTIQQQRSNNTTVQ</sequence>
<reference evidence="1" key="1">
    <citation type="submission" date="2012-04" db="EMBL/GenBank/DDBJ databases">
        <title>The Genome Sequence of Loa loa.</title>
        <authorList>
            <consortium name="The Broad Institute Genome Sequencing Platform"/>
            <consortium name="Broad Institute Genome Sequencing Center for Infectious Disease"/>
            <person name="Nutman T.B."/>
            <person name="Fink D.L."/>
            <person name="Russ C."/>
            <person name="Young S."/>
            <person name="Zeng Q."/>
            <person name="Gargeya S."/>
            <person name="Alvarado L."/>
            <person name="Berlin A."/>
            <person name="Chapman S.B."/>
            <person name="Chen Z."/>
            <person name="Freedman E."/>
            <person name="Gellesch M."/>
            <person name="Goldberg J."/>
            <person name="Griggs A."/>
            <person name="Gujja S."/>
            <person name="Heilman E.R."/>
            <person name="Heiman D."/>
            <person name="Howarth C."/>
            <person name="Mehta T."/>
            <person name="Neiman D."/>
            <person name="Pearson M."/>
            <person name="Roberts A."/>
            <person name="Saif S."/>
            <person name="Shea T."/>
            <person name="Shenoy N."/>
            <person name="Sisk P."/>
            <person name="Stolte C."/>
            <person name="Sykes S."/>
            <person name="White J."/>
            <person name="Yandava C."/>
            <person name="Haas B."/>
            <person name="Henn M.R."/>
            <person name="Nusbaum C."/>
            <person name="Birren B."/>
        </authorList>
    </citation>
    <scope>NUCLEOTIDE SEQUENCE [LARGE SCALE GENOMIC DNA]</scope>
</reference>
<dbReference type="KEGG" id="loa:LOAG_12709"/>
<gene>
    <name evidence="1" type="ORF">LOAG_12709</name>
</gene>
<dbReference type="InParanoid" id="A0A1S0TL90"/>
<dbReference type="EMBL" id="JH712336">
    <property type="protein sequence ID" value="EFO15801.1"/>
    <property type="molecule type" value="Genomic_DNA"/>
</dbReference>
<protein>
    <submittedName>
        <fullName evidence="1">Uncharacterized protein</fullName>
    </submittedName>
</protein>